<keyword evidence="1" id="KW-0732">Signal</keyword>
<feature type="signal peptide" evidence="1">
    <location>
        <begin position="1"/>
        <end position="23"/>
    </location>
</feature>
<dbReference type="EMBL" id="CP045899">
    <property type="protein sequence ID" value="QQP41100.1"/>
    <property type="molecule type" value="Genomic_DNA"/>
</dbReference>
<evidence type="ECO:0000313" key="3">
    <source>
        <dbReference type="Proteomes" id="UP000595437"/>
    </source>
</evidence>
<evidence type="ECO:0000256" key="1">
    <source>
        <dbReference type="SAM" id="SignalP"/>
    </source>
</evidence>
<gene>
    <name evidence="2" type="ORF">FKW44_015362</name>
</gene>
<proteinExistence type="predicted"/>
<feature type="chain" id="PRO_5030807764" evidence="1">
    <location>
        <begin position="24"/>
        <end position="54"/>
    </location>
</feature>
<name>A0A7T8H128_CALRO</name>
<feature type="non-terminal residue" evidence="2">
    <location>
        <position position="54"/>
    </location>
</feature>
<organism evidence="2 3">
    <name type="scientific">Caligus rogercresseyi</name>
    <name type="common">Sea louse</name>
    <dbReference type="NCBI Taxonomy" id="217165"/>
    <lineage>
        <taxon>Eukaryota</taxon>
        <taxon>Metazoa</taxon>
        <taxon>Ecdysozoa</taxon>
        <taxon>Arthropoda</taxon>
        <taxon>Crustacea</taxon>
        <taxon>Multicrustacea</taxon>
        <taxon>Hexanauplia</taxon>
        <taxon>Copepoda</taxon>
        <taxon>Siphonostomatoida</taxon>
        <taxon>Caligidae</taxon>
        <taxon>Caligus</taxon>
    </lineage>
</organism>
<sequence>MPMPGTILKILGTILTFHVIGLSFKDPRKPIETSPWNSQGSSDTYDITLLNVML</sequence>
<accession>A0A7T8H128</accession>
<dbReference type="Proteomes" id="UP000595437">
    <property type="component" value="Chromosome 10"/>
</dbReference>
<protein>
    <submittedName>
        <fullName evidence="2">Uncharacterized protein</fullName>
    </submittedName>
</protein>
<evidence type="ECO:0000313" key="2">
    <source>
        <dbReference type="EMBL" id="QQP41100.1"/>
    </source>
</evidence>
<reference evidence="3" key="1">
    <citation type="submission" date="2021-01" db="EMBL/GenBank/DDBJ databases">
        <title>Caligus Genome Assembly.</title>
        <authorList>
            <person name="Gallardo-Escarate C."/>
        </authorList>
    </citation>
    <scope>NUCLEOTIDE SEQUENCE [LARGE SCALE GENOMIC DNA]</scope>
</reference>
<dbReference type="AlphaFoldDB" id="A0A7T8H128"/>
<keyword evidence="3" id="KW-1185">Reference proteome</keyword>